<dbReference type="InterPro" id="IPR025588">
    <property type="entry name" value="YcxB-like_C"/>
</dbReference>
<feature type="domain" description="YcxB-like C-terminal" evidence="2">
    <location>
        <begin position="106"/>
        <end position="164"/>
    </location>
</feature>
<sequence>MQIKYSLTEEDYINFNLFHMKNSHTAKKALKVQRYLIPIVYMVVAYVFARVLDGSYILSFSIFGIMGILWIIFYPKYHYNFVLRQVRKMIKEGKNEGLLGDHLMTISEDGIHDANPQGETKVSWSGIQEMKEDERNLYLYNSAVSAYILPKREVLDLEELRTILSLKIN</sequence>
<dbReference type="EMBL" id="RXNT01000017">
    <property type="protein sequence ID" value="RTR27836.1"/>
    <property type="molecule type" value="Genomic_DNA"/>
</dbReference>
<evidence type="ECO:0000313" key="4">
    <source>
        <dbReference type="Proteomes" id="UP000271374"/>
    </source>
</evidence>
<gene>
    <name evidence="3" type="ORF">EKG37_18260</name>
</gene>
<reference evidence="3 4" key="1">
    <citation type="submission" date="2018-12" db="EMBL/GenBank/DDBJ databases">
        <title>Bacillus yapensis draft genome sequence.</title>
        <authorList>
            <person name="Yu L."/>
            <person name="Xu X."/>
            <person name="Tang X."/>
        </authorList>
    </citation>
    <scope>NUCLEOTIDE SEQUENCE [LARGE SCALE GENOMIC DNA]</scope>
    <source>
        <strain evidence="3 4">XXST-01</strain>
    </source>
</reference>
<evidence type="ECO:0000256" key="1">
    <source>
        <dbReference type="SAM" id="Phobius"/>
    </source>
</evidence>
<dbReference type="AlphaFoldDB" id="A0A431VXP3"/>
<feature type="transmembrane region" description="Helical" evidence="1">
    <location>
        <begin position="55"/>
        <end position="74"/>
    </location>
</feature>
<comment type="caution">
    <text evidence="3">The sequence shown here is derived from an EMBL/GenBank/DDBJ whole genome shotgun (WGS) entry which is preliminary data.</text>
</comment>
<dbReference type="Pfam" id="PF14317">
    <property type="entry name" value="YcxB"/>
    <property type="match status" value="1"/>
</dbReference>
<protein>
    <submittedName>
        <fullName evidence="3">YcxB family protein</fullName>
    </submittedName>
</protein>
<evidence type="ECO:0000313" key="3">
    <source>
        <dbReference type="EMBL" id="RTR27836.1"/>
    </source>
</evidence>
<keyword evidence="1" id="KW-0472">Membrane</keyword>
<proteinExistence type="predicted"/>
<dbReference type="Proteomes" id="UP000271374">
    <property type="component" value="Unassembled WGS sequence"/>
</dbReference>
<dbReference type="OrthoDB" id="339559at2"/>
<keyword evidence="4" id="KW-1185">Reference proteome</keyword>
<organism evidence="3 4">
    <name type="scientific">Bacillus yapensis</name>
    <dbReference type="NCBI Taxonomy" id="2492960"/>
    <lineage>
        <taxon>Bacteria</taxon>
        <taxon>Bacillati</taxon>
        <taxon>Bacillota</taxon>
        <taxon>Bacilli</taxon>
        <taxon>Bacillales</taxon>
        <taxon>Bacillaceae</taxon>
        <taxon>Bacillus</taxon>
    </lineage>
</organism>
<evidence type="ECO:0000259" key="2">
    <source>
        <dbReference type="Pfam" id="PF14317"/>
    </source>
</evidence>
<keyword evidence="1" id="KW-1133">Transmembrane helix</keyword>
<accession>A0A431VXP3</accession>
<feature type="transmembrane region" description="Helical" evidence="1">
    <location>
        <begin position="32"/>
        <end position="49"/>
    </location>
</feature>
<keyword evidence="1" id="KW-0812">Transmembrane</keyword>
<name>A0A431VXP3_9BACI</name>